<dbReference type="NCBIfam" id="TIGR03505">
    <property type="entry name" value="FimV_core"/>
    <property type="match status" value="1"/>
</dbReference>
<feature type="compositionally biased region" description="Low complexity" evidence="1">
    <location>
        <begin position="835"/>
        <end position="854"/>
    </location>
</feature>
<reference evidence="4 5" key="1">
    <citation type="submission" date="2023-09" db="EMBL/GenBank/DDBJ databases">
        <authorList>
            <person name="Rey-Velasco X."/>
        </authorList>
    </citation>
    <scope>NUCLEOTIDE SEQUENCE [LARGE SCALE GENOMIC DNA]</scope>
    <source>
        <strain evidence="4 5">W345</strain>
    </source>
</reference>
<dbReference type="NCBIfam" id="TIGR03504">
    <property type="entry name" value="FimV_Cterm"/>
    <property type="match status" value="1"/>
</dbReference>
<name>A0ABU2WMX7_9GAMM</name>
<dbReference type="Proteomes" id="UP001254608">
    <property type="component" value="Unassembled WGS sequence"/>
</dbReference>
<evidence type="ECO:0000313" key="5">
    <source>
        <dbReference type="Proteomes" id="UP001254608"/>
    </source>
</evidence>
<feature type="compositionally biased region" description="Pro residues" evidence="1">
    <location>
        <begin position="307"/>
        <end position="316"/>
    </location>
</feature>
<keyword evidence="2" id="KW-0812">Transmembrane</keyword>
<proteinExistence type="predicted"/>
<feature type="region of interest" description="Disordered" evidence="1">
    <location>
        <begin position="463"/>
        <end position="513"/>
    </location>
</feature>
<keyword evidence="2" id="KW-0472">Membrane</keyword>
<evidence type="ECO:0000259" key="3">
    <source>
        <dbReference type="Pfam" id="PF25800"/>
    </source>
</evidence>
<dbReference type="RefSeq" id="WP_311366324.1">
    <property type="nucleotide sequence ID" value="NZ_JAVRIC010000029.1"/>
</dbReference>
<dbReference type="Gene3D" id="1.25.40.10">
    <property type="entry name" value="Tetratricopeptide repeat domain"/>
    <property type="match status" value="1"/>
</dbReference>
<evidence type="ECO:0000256" key="2">
    <source>
        <dbReference type="SAM" id="Phobius"/>
    </source>
</evidence>
<feature type="compositionally biased region" description="Basic and acidic residues" evidence="1">
    <location>
        <begin position="333"/>
        <end position="342"/>
    </location>
</feature>
<dbReference type="InterPro" id="IPR020012">
    <property type="entry name" value="LysM_FimV"/>
</dbReference>
<dbReference type="InterPro" id="IPR020011">
    <property type="entry name" value="FimV_C"/>
</dbReference>
<dbReference type="Pfam" id="PF25800">
    <property type="entry name" value="FimV_N"/>
    <property type="match status" value="1"/>
</dbReference>
<dbReference type="EMBL" id="JAVRIC010000029">
    <property type="protein sequence ID" value="MDT0498913.1"/>
    <property type="molecule type" value="Genomic_DNA"/>
</dbReference>
<dbReference type="Pfam" id="PF14559">
    <property type="entry name" value="TPR_19"/>
    <property type="match status" value="1"/>
</dbReference>
<feature type="region of interest" description="Disordered" evidence="1">
    <location>
        <begin position="779"/>
        <end position="798"/>
    </location>
</feature>
<dbReference type="Gene3D" id="1.20.58.2200">
    <property type="match status" value="1"/>
</dbReference>
<dbReference type="InterPro" id="IPR057840">
    <property type="entry name" value="FimV_N"/>
</dbReference>
<feature type="region of interest" description="Disordered" evidence="1">
    <location>
        <begin position="171"/>
        <end position="212"/>
    </location>
</feature>
<feature type="region of interest" description="Disordered" evidence="1">
    <location>
        <begin position="303"/>
        <end position="426"/>
    </location>
</feature>
<dbReference type="InterPro" id="IPR038440">
    <property type="entry name" value="FimV_C_sf"/>
</dbReference>
<organism evidence="4 5">
    <name type="scientific">Banduia mediterranea</name>
    <dbReference type="NCBI Taxonomy" id="3075609"/>
    <lineage>
        <taxon>Bacteria</taxon>
        <taxon>Pseudomonadati</taxon>
        <taxon>Pseudomonadota</taxon>
        <taxon>Gammaproteobacteria</taxon>
        <taxon>Nevskiales</taxon>
        <taxon>Algiphilaceae</taxon>
        <taxon>Banduia</taxon>
    </lineage>
</organism>
<evidence type="ECO:0000256" key="1">
    <source>
        <dbReference type="SAM" id="MobiDB-lite"/>
    </source>
</evidence>
<protein>
    <submittedName>
        <fullName evidence="4">FimV/HubP family polar landmark protein</fullName>
    </submittedName>
</protein>
<feature type="compositionally biased region" description="Pro residues" evidence="1">
    <location>
        <begin position="469"/>
        <end position="491"/>
    </location>
</feature>
<gene>
    <name evidence="4" type="ORF">RM530_16330</name>
</gene>
<comment type="caution">
    <text evidence="4">The sequence shown here is derived from an EMBL/GenBank/DDBJ whole genome shotgun (WGS) entry which is preliminary data.</text>
</comment>
<evidence type="ECO:0000313" key="4">
    <source>
        <dbReference type="EMBL" id="MDT0498913.1"/>
    </source>
</evidence>
<feature type="compositionally biased region" description="Low complexity" evidence="1">
    <location>
        <begin position="779"/>
        <end position="788"/>
    </location>
</feature>
<sequence length="998" mass="105368">MRSVSFGGALLLALCSTSTWALGLGELEVRSRLNQPLEASIGILDAGADELESLQVRLASADVYSQAGLDRAEYLNAVQLAVVGSGGSSRIQLSSEELAREPVLNLYVEARWGEGRLLREYSVLLDPPESAMASPRPANALPPPIVAAAAPAPQSKPVAPRAPSNDEFFETADEASRRDSDPALLDRFGSSESQGAATAAAQMPKTGSVPVSAPSNAGALPARYGPIKHGETLWRVAYNLRPDDTVSMDQMQVALYRANPKAFGDGRITGLLAGVMLDVPSLSSIRAVDAAGAKSMLDAARRGAVPAAPPAPPVAPTPQLRSVTPLESDPEPELQKLPEPEASRPAPAVSGEATGDRRPGSALEELQRQGAAQDEDQTDAPRDDSYGATGAASAVLDSADPDTESTAPDEPMVDDAPPAPVRSAPVIGREGKKRGLPWLWIGLLVVVLVLIASVLMLRRREDNDEAPPVAAPAPRPPAPPRASTPAMPPVAAPVIIAPPGDPQPSEDGADTDRLGSLEDSLLASADVATPGADRELPSIEDSLFEDEGFDKTVQMPAMDAAAARRDSNGVDFDVTSQFEAETMRIDLDSNDPLSEADFHIAYGLYDEAALLLRQAAENAPERTDIRVKLAETYFAANKPVEFLEVTEGLREELDAAQWQNIGIMGRQLTPDAAMFADDGQGDASLLDSPVDFELEAAPETPDALAPMSMDLTLDEISFDEAQDVSGASADIGVAAAPERARQESLDEADNGMLDFSLEDFELDGEQAEPPPIEVAEPLSADSDAAADAEPADRDPSLVTEPAQLDTHALDFDLSDFDLDPASSETLPDAQTAYPSSSLSSAQSFSDFDSQSSDSPQEPTFPELDLQSFDAPSADTMPDAEATEESIESFSESFDAPIEPGFDAPLDSDIDPPDAAPAVGSTFESEPPLEDTGEFSIQEFDDIELDLDGGDEAATRLDLAKAYVDIGDADMARTLLQEVADLGSPEQQQQARDLLSRLA</sequence>
<accession>A0ABU2WMX7</accession>
<feature type="transmembrane region" description="Helical" evidence="2">
    <location>
        <begin position="438"/>
        <end position="457"/>
    </location>
</feature>
<keyword evidence="5" id="KW-1185">Reference proteome</keyword>
<dbReference type="InterPro" id="IPR011990">
    <property type="entry name" value="TPR-like_helical_dom_sf"/>
</dbReference>
<feature type="domain" description="FimV N-terminal" evidence="3">
    <location>
        <begin position="22"/>
        <end position="128"/>
    </location>
</feature>
<keyword evidence="2" id="KW-1133">Transmembrane helix</keyword>
<feature type="region of interest" description="Disordered" evidence="1">
    <location>
        <begin position="819"/>
        <end position="932"/>
    </location>
</feature>